<accession>A0A9D1EWN3</accession>
<comment type="cofactor">
    <cofactor evidence="1">
        <name>Fe(3+)</name>
        <dbReference type="ChEBI" id="CHEBI:29034"/>
    </cofactor>
</comment>
<dbReference type="PANTHER" id="PTHR43865:SF1">
    <property type="entry name" value="RUBRERYTHRIN-RELATED"/>
    <property type="match status" value="1"/>
</dbReference>
<keyword evidence="4" id="KW-0249">Electron transport</keyword>
<dbReference type="GO" id="GO:0005506">
    <property type="term" value="F:iron ion binding"/>
    <property type="evidence" value="ECO:0007669"/>
    <property type="project" value="InterPro"/>
</dbReference>
<dbReference type="SUPFAM" id="SSF47240">
    <property type="entry name" value="Ferritin-like"/>
    <property type="match status" value="1"/>
</dbReference>
<dbReference type="NCBIfam" id="NF045767">
    <property type="entry name" value="RuberyRbr"/>
    <property type="match status" value="1"/>
</dbReference>
<evidence type="ECO:0000256" key="4">
    <source>
        <dbReference type="ARBA" id="ARBA00022982"/>
    </source>
</evidence>
<evidence type="ECO:0000256" key="5">
    <source>
        <dbReference type="ARBA" id="ARBA00023004"/>
    </source>
</evidence>
<evidence type="ECO:0000313" key="9">
    <source>
        <dbReference type="Proteomes" id="UP000823928"/>
    </source>
</evidence>
<dbReference type="EMBL" id="DVIU01000021">
    <property type="protein sequence ID" value="HIS35198.1"/>
    <property type="molecule type" value="Genomic_DNA"/>
</dbReference>
<dbReference type="GO" id="GO:0016491">
    <property type="term" value="F:oxidoreductase activity"/>
    <property type="evidence" value="ECO:0007669"/>
    <property type="project" value="InterPro"/>
</dbReference>
<dbReference type="PANTHER" id="PTHR43865">
    <property type="entry name" value="RUBRERYTHRIN-RELATED"/>
    <property type="match status" value="1"/>
</dbReference>
<dbReference type="InterPro" id="IPR024934">
    <property type="entry name" value="Rubredoxin-like_dom"/>
</dbReference>
<dbReference type="Proteomes" id="UP000823928">
    <property type="component" value="Unassembled WGS sequence"/>
</dbReference>
<gene>
    <name evidence="8" type="ORF">IAC10_01015</name>
</gene>
<dbReference type="Gene3D" id="2.20.28.10">
    <property type="match status" value="1"/>
</dbReference>
<name>A0A9D1EWN3_9BACT</name>
<dbReference type="Pfam" id="PF02915">
    <property type="entry name" value="Rubrerythrin"/>
    <property type="match status" value="1"/>
</dbReference>
<proteinExistence type="predicted"/>
<reference evidence="8" key="1">
    <citation type="submission" date="2020-10" db="EMBL/GenBank/DDBJ databases">
        <authorList>
            <person name="Gilroy R."/>
        </authorList>
    </citation>
    <scope>NUCLEOTIDE SEQUENCE</scope>
    <source>
        <strain evidence="8">6276</strain>
    </source>
</reference>
<dbReference type="Gene3D" id="1.20.1260.10">
    <property type="match status" value="1"/>
</dbReference>
<reference evidence="8" key="2">
    <citation type="journal article" date="2021" name="PeerJ">
        <title>Extensive microbial diversity within the chicken gut microbiome revealed by metagenomics and culture.</title>
        <authorList>
            <person name="Gilroy R."/>
            <person name="Ravi A."/>
            <person name="Getino M."/>
            <person name="Pursley I."/>
            <person name="Horton D.L."/>
            <person name="Alikhan N.F."/>
            <person name="Baker D."/>
            <person name="Gharbi K."/>
            <person name="Hall N."/>
            <person name="Watson M."/>
            <person name="Adriaenssens E.M."/>
            <person name="Foster-Nyarko E."/>
            <person name="Jarju S."/>
            <person name="Secka A."/>
            <person name="Antonio M."/>
            <person name="Oren A."/>
            <person name="Chaudhuri R.R."/>
            <person name="La Ragione R."/>
            <person name="Hildebrand F."/>
            <person name="Pallen M.J."/>
        </authorList>
    </citation>
    <scope>NUCLEOTIDE SEQUENCE</scope>
    <source>
        <strain evidence="8">6276</strain>
    </source>
</reference>
<dbReference type="InterPro" id="IPR009078">
    <property type="entry name" value="Ferritin-like_SF"/>
</dbReference>
<dbReference type="CDD" id="cd00729">
    <property type="entry name" value="rubredoxin_SM"/>
    <property type="match status" value="1"/>
</dbReference>
<dbReference type="CDD" id="cd01041">
    <property type="entry name" value="Rubrerythrin"/>
    <property type="match status" value="1"/>
</dbReference>
<organism evidence="8 9">
    <name type="scientific">Candidatus Scatousia excrementigallinarum</name>
    <dbReference type="NCBI Taxonomy" id="2840935"/>
    <lineage>
        <taxon>Bacteria</taxon>
        <taxon>Candidatus Scatousia</taxon>
    </lineage>
</organism>
<keyword evidence="5" id="KW-0408">Iron</keyword>
<dbReference type="InterPro" id="IPR052364">
    <property type="entry name" value="Rubrerythrin"/>
</dbReference>
<comment type="caution">
    <text evidence="8">The sequence shown here is derived from an EMBL/GenBank/DDBJ whole genome shotgun (WGS) entry which is preliminary data.</text>
</comment>
<evidence type="ECO:0000256" key="2">
    <source>
        <dbReference type="ARBA" id="ARBA00022448"/>
    </source>
</evidence>
<feature type="domain" description="Rubredoxin-like" evidence="6">
    <location>
        <begin position="152"/>
        <end position="186"/>
    </location>
</feature>
<dbReference type="PROSITE" id="PS50903">
    <property type="entry name" value="RUBREDOXIN_LIKE"/>
    <property type="match status" value="1"/>
</dbReference>
<dbReference type="InterPro" id="IPR012347">
    <property type="entry name" value="Ferritin-like"/>
</dbReference>
<evidence type="ECO:0000256" key="1">
    <source>
        <dbReference type="ARBA" id="ARBA00001965"/>
    </source>
</evidence>
<sequence>MKELKGTKTEQNLINAFAGESQARNRYTIFSKIAKKEGYEQISQIFLDTAENEREHAKLFYQYLGNIDGHVDAYYPFELGTTEQNLESGVKGERDEWETIYRKGEEDAKEEGFDEISETFRLVRTVEQHHSERYALLLKNVKENSIFQKHEPEEWVCRKCGYIVHSTTAPKKCPLCHHPQGYFEIKSEKF</sequence>
<feature type="domain" description="Ferritin-like diiron" evidence="7">
    <location>
        <begin position="3"/>
        <end position="145"/>
    </location>
</feature>
<dbReference type="AlphaFoldDB" id="A0A9D1EWN3"/>
<dbReference type="SUPFAM" id="SSF57802">
    <property type="entry name" value="Rubredoxin-like"/>
    <property type="match status" value="1"/>
</dbReference>
<evidence type="ECO:0000313" key="8">
    <source>
        <dbReference type="EMBL" id="HIS35198.1"/>
    </source>
</evidence>
<keyword evidence="3" id="KW-0479">Metal-binding</keyword>
<dbReference type="InterPro" id="IPR003251">
    <property type="entry name" value="Rr_diiron-bd_dom"/>
</dbReference>
<dbReference type="InterPro" id="IPR048574">
    <property type="entry name" value="RUBY_RBDX"/>
</dbReference>
<protein>
    <submittedName>
        <fullName evidence="8">Rubrerythrin family protein</fullName>
    </submittedName>
</protein>
<evidence type="ECO:0000259" key="6">
    <source>
        <dbReference type="PROSITE" id="PS50903"/>
    </source>
</evidence>
<evidence type="ECO:0000256" key="3">
    <source>
        <dbReference type="ARBA" id="ARBA00022723"/>
    </source>
</evidence>
<keyword evidence="2" id="KW-0813">Transport</keyword>
<evidence type="ECO:0000259" key="7">
    <source>
        <dbReference type="PROSITE" id="PS50905"/>
    </source>
</evidence>
<dbReference type="InterPro" id="IPR009040">
    <property type="entry name" value="Ferritin-like_diiron"/>
</dbReference>
<dbReference type="PROSITE" id="PS50905">
    <property type="entry name" value="FERRITIN_LIKE"/>
    <property type="match status" value="1"/>
</dbReference>
<dbReference type="Pfam" id="PF21349">
    <property type="entry name" value="RUBY_RBDX"/>
    <property type="match status" value="1"/>
</dbReference>